<evidence type="ECO:0000313" key="5">
    <source>
        <dbReference type="Proteomes" id="UP000715441"/>
    </source>
</evidence>
<keyword evidence="2" id="KW-0238">DNA-binding</keyword>
<evidence type="ECO:0000256" key="3">
    <source>
        <dbReference type="ARBA" id="ARBA00023163"/>
    </source>
</evidence>
<accession>A0ABX1J8N9</accession>
<dbReference type="SUPFAM" id="SSF46785">
    <property type="entry name" value="Winged helix' DNA-binding domain"/>
    <property type="match status" value="1"/>
</dbReference>
<dbReference type="PANTHER" id="PTHR38465">
    <property type="entry name" value="HTH-TYPE TRANSCRIPTIONAL REGULATOR MJ1563-RELATED"/>
    <property type="match status" value="1"/>
</dbReference>
<gene>
    <name evidence="4" type="ORF">HFP15_17430</name>
</gene>
<evidence type="ECO:0000313" key="4">
    <source>
        <dbReference type="EMBL" id="NKQ54667.1"/>
    </source>
</evidence>
<evidence type="ECO:0008006" key="6">
    <source>
        <dbReference type="Google" id="ProtNLM"/>
    </source>
</evidence>
<keyword evidence="5" id="KW-1185">Reference proteome</keyword>
<name>A0ABX1J8N9_9PSEU</name>
<proteinExistence type="predicted"/>
<dbReference type="InterPro" id="IPR036388">
    <property type="entry name" value="WH-like_DNA-bd_sf"/>
</dbReference>
<dbReference type="RefSeq" id="WP_168516781.1">
    <property type="nucleotide sequence ID" value="NZ_JAAXLS010000010.1"/>
</dbReference>
<dbReference type="InterPro" id="IPR036390">
    <property type="entry name" value="WH_DNA-bd_sf"/>
</dbReference>
<dbReference type="EMBL" id="JAAXLS010000010">
    <property type="protein sequence ID" value="NKQ54667.1"/>
    <property type="molecule type" value="Genomic_DNA"/>
</dbReference>
<organism evidence="4 5">
    <name type="scientific">Amycolatopsis acididurans</name>
    <dbReference type="NCBI Taxonomy" id="2724524"/>
    <lineage>
        <taxon>Bacteria</taxon>
        <taxon>Bacillati</taxon>
        <taxon>Actinomycetota</taxon>
        <taxon>Actinomycetes</taxon>
        <taxon>Pseudonocardiales</taxon>
        <taxon>Pseudonocardiaceae</taxon>
        <taxon>Amycolatopsis</taxon>
    </lineage>
</organism>
<sequence>MVSLVEDFGEHIGRAMGWPRMAGKAAAVLMLSETPMTLAELQQALDASKGSVSETTRLLITHGTVERFKETGSRHFVFRWRDDAWVGCLQHTLDQTKQLLELAERRHRVATELSATGRRRLRQMRDYYRFIVRGLEDLLSEYRELSKDPAGR</sequence>
<dbReference type="Proteomes" id="UP000715441">
    <property type="component" value="Unassembled WGS sequence"/>
</dbReference>
<evidence type="ECO:0000256" key="2">
    <source>
        <dbReference type="ARBA" id="ARBA00023125"/>
    </source>
</evidence>
<dbReference type="Gene3D" id="1.10.287.160">
    <property type="entry name" value="HR1 repeat"/>
    <property type="match status" value="1"/>
</dbReference>
<comment type="caution">
    <text evidence="4">The sequence shown here is derived from an EMBL/GenBank/DDBJ whole genome shotgun (WGS) entry which is preliminary data.</text>
</comment>
<reference evidence="4 5" key="1">
    <citation type="submission" date="2020-04" db="EMBL/GenBank/DDBJ databases">
        <title>Novel species.</title>
        <authorList>
            <person name="Teo W.F.A."/>
            <person name="Lipun K."/>
            <person name="Srisuk N."/>
            <person name="Duangmal K."/>
        </authorList>
    </citation>
    <scope>NUCLEOTIDE SEQUENCE [LARGE SCALE GENOMIC DNA]</scope>
    <source>
        <strain evidence="4 5">K13G38</strain>
    </source>
</reference>
<dbReference type="PANTHER" id="PTHR38465:SF2">
    <property type="entry name" value="HTH-TYPE TRANSCRIPTIONAL REGULATOR MMPR5"/>
    <property type="match status" value="1"/>
</dbReference>
<dbReference type="InterPro" id="IPR052362">
    <property type="entry name" value="HTH-GbsR_regulator"/>
</dbReference>
<protein>
    <recommendedName>
        <fullName evidence="6">MarR family transcriptional regulator</fullName>
    </recommendedName>
</protein>
<dbReference type="Gene3D" id="1.10.10.10">
    <property type="entry name" value="Winged helix-like DNA-binding domain superfamily/Winged helix DNA-binding domain"/>
    <property type="match status" value="1"/>
</dbReference>
<evidence type="ECO:0000256" key="1">
    <source>
        <dbReference type="ARBA" id="ARBA00023015"/>
    </source>
</evidence>
<keyword evidence="1" id="KW-0805">Transcription regulation</keyword>
<keyword evidence="3" id="KW-0804">Transcription</keyword>